<comment type="caution">
    <text evidence="2">The sequence shown here is derived from an EMBL/GenBank/DDBJ whole genome shotgun (WGS) entry which is preliminary data.</text>
</comment>
<evidence type="ECO:0000313" key="2">
    <source>
        <dbReference type="EMBL" id="GBF82570.1"/>
    </source>
</evidence>
<dbReference type="Proteomes" id="UP000287247">
    <property type="component" value="Unassembled WGS sequence"/>
</dbReference>
<dbReference type="PANTHER" id="PTHR34235">
    <property type="entry name" value="SLR1203 PROTEIN-RELATED"/>
    <property type="match status" value="1"/>
</dbReference>
<keyword evidence="1" id="KW-0175">Coiled coil</keyword>
<evidence type="ECO:0000256" key="1">
    <source>
        <dbReference type="SAM" id="Coils"/>
    </source>
</evidence>
<dbReference type="OrthoDB" id="5769308at2"/>
<evidence type="ECO:0000313" key="3">
    <source>
        <dbReference type="Proteomes" id="UP000287247"/>
    </source>
</evidence>
<feature type="coiled-coil region" evidence="1">
    <location>
        <begin position="72"/>
        <end position="99"/>
    </location>
</feature>
<reference evidence="3" key="1">
    <citation type="submission" date="2017-05" db="EMBL/GenBank/DDBJ databases">
        <title>Physiological properties and genetic analysis related to exopolysaccharide production of fresh-water unicellular cyanobacterium Aphanothece sacrum, Suizenji Nori, that has been cultured as a food source in Japan.</title>
        <authorList>
            <person name="Kanesaki Y."/>
            <person name="Yoshikawa S."/>
            <person name="Ohki K."/>
        </authorList>
    </citation>
    <scope>NUCLEOTIDE SEQUENCE [LARGE SCALE GENOMIC DNA]</scope>
    <source>
        <strain evidence="3">FPU1</strain>
    </source>
</reference>
<dbReference type="EMBL" id="BDQK01000017">
    <property type="protein sequence ID" value="GBF82570.1"/>
    <property type="molecule type" value="Genomic_DNA"/>
</dbReference>
<dbReference type="RefSeq" id="WP_124973712.1">
    <property type="nucleotide sequence ID" value="NZ_BDQK01000017.1"/>
</dbReference>
<dbReference type="InterPro" id="IPR002636">
    <property type="entry name" value="DUF29"/>
</dbReference>
<dbReference type="Pfam" id="PF01724">
    <property type="entry name" value="DUF29"/>
    <property type="match status" value="1"/>
</dbReference>
<protein>
    <recommendedName>
        <fullName evidence="4">DUF29 domain-containing protein</fullName>
    </recommendedName>
</protein>
<name>A0A401IMS5_APHSA</name>
<gene>
    <name evidence="2" type="ORF">AsFPU1_4000</name>
</gene>
<keyword evidence="3" id="KW-1185">Reference proteome</keyword>
<proteinExistence type="predicted"/>
<sequence>MNSYSSDYYAWTKKQVDLLKLRRFEQVDWDNLIEEIEELGNSRENALESYLERLLEHLLKLSYWESEKTYCTRNWKAEIRNFREQIKKIIRKNPALKNKIEPIWTEIYPVRISVMRELFTIPDRAEISLNNALSDDWFPD</sequence>
<dbReference type="Gene3D" id="1.20.1220.20">
    <property type="entry name" value="Uncharcterised protein PF01724"/>
    <property type="match status" value="1"/>
</dbReference>
<evidence type="ECO:0008006" key="4">
    <source>
        <dbReference type="Google" id="ProtNLM"/>
    </source>
</evidence>
<accession>A0A401IMS5</accession>
<dbReference type="AlphaFoldDB" id="A0A401IMS5"/>
<organism evidence="2 3">
    <name type="scientific">Aphanothece sacrum FPU1</name>
    <dbReference type="NCBI Taxonomy" id="1920663"/>
    <lineage>
        <taxon>Bacteria</taxon>
        <taxon>Bacillati</taxon>
        <taxon>Cyanobacteriota</taxon>
        <taxon>Cyanophyceae</taxon>
        <taxon>Oscillatoriophycideae</taxon>
        <taxon>Chroococcales</taxon>
        <taxon>Aphanothecaceae</taxon>
        <taxon>Aphanothece</taxon>
    </lineage>
</organism>